<protein>
    <submittedName>
        <fullName evidence="11">Lipid transfer protein</fullName>
    </submittedName>
</protein>
<keyword evidence="8" id="KW-0449">Lipoprotein</keyword>
<dbReference type="Pfam" id="PF14368">
    <property type="entry name" value="LTP_2"/>
    <property type="match status" value="1"/>
</dbReference>
<evidence type="ECO:0000313" key="11">
    <source>
        <dbReference type="EMBL" id="KEH43853.1"/>
    </source>
</evidence>
<evidence type="ECO:0000256" key="4">
    <source>
        <dbReference type="ARBA" id="ARBA00022622"/>
    </source>
</evidence>
<feature type="chain" id="PRO_5014500908" evidence="9">
    <location>
        <begin position="25"/>
        <end position="164"/>
    </location>
</feature>
<dbReference type="GO" id="GO:0005886">
    <property type="term" value="C:plasma membrane"/>
    <property type="evidence" value="ECO:0007669"/>
    <property type="project" value="UniProtKB-SubCell"/>
</dbReference>
<dbReference type="KEGG" id="mtr:25485184"/>
<evidence type="ECO:0000313" key="13">
    <source>
        <dbReference type="Proteomes" id="UP000002051"/>
    </source>
</evidence>
<reference evidence="11 13" key="2">
    <citation type="journal article" date="2014" name="BMC Genomics">
        <title>An improved genome release (version Mt4.0) for the model legume Medicago truncatula.</title>
        <authorList>
            <person name="Tang H."/>
            <person name="Krishnakumar V."/>
            <person name="Bidwell S."/>
            <person name="Rosen B."/>
            <person name="Chan A."/>
            <person name="Zhou S."/>
            <person name="Gentzbittel L."/>
            <person name="Childs K.L."/>
            <person name="Yandell M."/>
            <person name="Gundlach H."/>
            <person name="Mayer K.F."/>
            <person name="Schwartz D.C."/>
            <person name="Town C.D."/>
        </authorList>
    </citation>
    <scope>GENOME REANNOTATION</scope>
    <source>
        <strain evidence="11">A17</strain>
        <strain evidence="12 13">cv. Jemalong A17</strain>
    </source>
</reference>
<evidence type="ECO:0000256" key="1">
    <source>
        <dbReference type="ARBA" id="ARBA00004609"/>
    </source>
</evidence>
<keyword evidence="4" id="KW-0336">GPI-anchor</keyword>
<dbReference type="PRINTS" id="PR00382">
    <property type="entry name" value="LIPIDTRNSFER"/>
</dbReference>
<evidence type="ECO:0000313" key="12">
    <source>
        <dbReference type="EnsemblPlants" id="KEH43853"/>
    </source>
</evidence>
<dbReference type="EMBL" id="CM001217">
    <property type="protein sequence ID" value="KEH43853.1"/>
    <property type="molecule type" value="Genomic_DNA"/>
</dbReference>
<feature type="domain" description="Bifunctional inhibitor/plant lipid transfer protein/seed storage helical" evidence="10">
    <location>
        <begin position="28"/>
        <end position="103"/>
    </location>
</feature>
<keyword evidence="6" id="KW-1015">Disulfide bond</keyword>
<dbReference type="OrthoDB" id="911994at2759"/>
<accession>A0A072VR33</accession>
<dbReference type="HOGENOM" id="CLU_089796_3_0_1"/>
<evidence type="ECO:0000256" key="8">
    <source>
        <dbReference type="ARBA" id="ARBA00023288"/>
    </source>
</evidence>
<dbReference type="STRING" id="3880.A0A072VR33"/>
<keyword evidence="5 9" id="KW-0732">Signal</keyword>
<evidence type="ECO:0000256" key="2">
    <source>
        <dbReference type="ARBA" id="ARBA00009748"/>
    </source>
</evidence>
<evidence type="ECO:0000256" key="5">
    <source>
        <dbReference type="ARBA" id="ARBA00022729"/>
    </source>
</evidence>
<dbReference type="GO" id="GO:0006869">
    <property type="term" value="P:lipid transport"/>
    <property type="evidence" value="ECO:0007669"/>
    <property type="project" value="InterPro"/>
</dbReference>
<keyword evidence="4" id="KW-0472">Membrane</keyword>
<reference evidence="11 13" key="1">
    <citation type="journal article" date="2011" name="Nature">
        <title>The Medicago genome provides insight into the evolution of rhizobial symbioses.</title>
        <authorList>
            <person name="Young N.D."/>
            <person name="Debelle F."/>
            <person name="Oldroyd G.E."/>
            <person name="Geurts R."/>
            <person name="Cannon S.B."/>
            <person name="Udvardi M.K."/>
            <person name="Benedito V.A."/>
            <person name="Mayer K.F."/>
            <person name="Gouzy J."/>
            <person name="Schoof H."/>
            <person name="Van de Peer Y."/>
            <person name="Proost S."/>
            <person name="Cook D.R."/>
            <person name="Meyers B.C."/>
            <person name="Spannagl M."/>
            <person name="Cheung F."/>
            <person name="De Mita S."/>
            <person name="Krishnakumar V."/>
            <person name="Gundlach H."/>
            <person name="Zhou S."/>
            <person name="Mudge J."/>
            <person name="Bharti A.K."/>
            <person name="Murray J.D."/>
            <person name="Naoumkina M.A."/>
            <person name="Rosen B."/>
            <person name="Silverstein K.A."/>
            <person name="Tang H."/>
            <person name="Rombauts S."/>
            <person name="Zhao P.X."/>
            <person name="Zhou P."/>
            <person name="Barbe V."/>
            <person name="Bardou P."/>
            <person name="Bechner M."/>
            <person name="Bellec A."/>
            <person name="Berger A."/>
            <person name="Berges H."/>
            <person name="Bidwell S."/>
            <person name="Bisseling T."/>
            <person name="Choisne N."/>
            <person name="Couloux A."/>
            <person name="Denny R."/>
            <person name="Deshpande S."/>
            <person name="Dai X."/>
            <person name="Doyle J.J."/>
            <person name="Dudez A.M."/>
            <person name="Farmer A.D."/>
            <person name="Fouteau S."/>
            <person name="Franken C."/>
            <person name="Gibelin C."/>
            <person name="Gish J."/>
            <person name="Goldstein S."/>
            <person name="Gonzalez A.J."/>
            <person name="Green P.J."/>
            <person name="Hallab A."/>
            <person name="Hartog M."/>
            <person name="Hua A."/>
            <person name="Humphray S.J."/>
            <person name="Jeong D.H."/>
            <person name="Jing Y."/>
            <person name="Jocker A."/>
            <person name="Kenton S.M."/>
            <person name="Kim D.J."/>
            <person name="Klee K."/>
            <person name="Lai H."/>
            <person name="Lang C."/>
            <person name="Lin S."/>
            <person name="Macmil S.L."/>
            <person name="Magdelenat G."/>
            <person name="Matthews L."/>
            <person name="McCorrison J."/>
            <person name="Monaghan E.L."/>
            <person name="Mun J.H."/>
            <person name="Najar F.Z."/>
            <person name="Nicholson C."/>
            <person name="Noirot C."/>
            <person name="O'Bleness M."/>
            <person name="Paule C.R."/>
            <person name="Poulain J."/>
            <person name="Prion F."/>
            <person name="Qin B."/>
            <person name="Qu C."/>
            <person name="Retzel E.F."/>
            <person name="Riddle C."/>
            <person name="Sallet E."/>
            <person name="Samain S."/>
            <person name="Samson N."/>
            <person name="Sanders I."/>
            <person name="Saurat O."/>
            <person name="Scarpelli C."/>
            <person name="Schiex T."/>
            <person name="Segurens B."/>
            <person name="Severin A.J."/>
            <person name="Sherrier D.J."/>
            <person name="Shi R."/>
            <person name="Sims S."/>
            <person name="Singer S.R."/>
            <person name="Sinharoy S."/>
            <person name="Sterck L."/>
            <person name="Viollet A."/>
            <person name="Wang B.B."/>
            <person name="Wang K."/>
            <person name="Wang M."/>
            <person name="Wang X."/>
            <person name="Warfsmann J."/>
            <person name="Weissenbach J."/>
            <person name="White D.D."/>
            <person name="White J.D."/>
            <person name="Wiley G.B."/>
            <person name="Wincker P."/>
            <person name="Xing Y."/>
            <person name="Yang L."/>
            <person name="Yao Z."/>
            <person name="Ying F."/>
            <person name="Zhai J."/>
            <person name="Zhou L."/>
            <person name="Zuber A."/>
            <person name="Denarie J."/>
            <person name="Dixon R.A."/>
            <person name="May G.D."/>
            <person name="Schwartz D.C."/>
            <person name="Rogers J."/>
            <person name="Quetier F."/>
            <person name="Town C.D."/>
            <person name="Roe B.A."/>
        </authorList>
    </citation>
    <scope>NUCLEOTIDE SEQUENCE [LARGE SCALE GENOMIC DNA]</scope>
    <source>
        <strain evidence="11">A17</strain>
        <strain evidence="12 13">cv. Jemalong A17</strain>
    </source>
</reference>
<dbReference type="InterPro" id="IPR043325">
    <property type="entry name" value="LTSS"/>
</dbReference>
<reference evidence="12" key="3">
    <citation type="submission" date="2015-04" db="UniProtKB">
        <authorList>
            <consortium name="EnsemblPlants"/>
        </authorList>
    </citation>
    <scope>IDENTIFICATION</scope>
    <source>
        <strain evidence="12">cv. Jemalong A17</strain>
    </source>
</reference>
<dbReference type="PANTHER" id="PTHR33044">
    <property type="entry name" value="BIFUNCTIONAL INHIBITOR/LIPID-TRANSFER PROTEIN/SEED STORAGE 2S ALBUMIN SUPERFAMILY PROTEIN-RELATED"/>
    <property type="match status" value="1"/>
</dbReference>
<dbReference type="SMART" id="SM00499">
    <property type="entry name" value="AAI"/>
    <property type="match status" value="1"/>
</dbReference>
<dbReference type="AlphaFoldDB" id="A0A072VR33"/>
<dbReference type="SUPFAM" id="SSF47699">
    <property type="entry name" value="Bifunctional inhibitor/lipid-transfer protein/seed storage 2S albumin"/>
    <property type="match status" value="1"/>
</dbReference>
<evidence type="ECO:0000256" key="7">
    <source>
        <dbReference type="ARBA" id="ARBA00023180"/>
    </source>
</evidence>
<dbReference type="InterPro" id="IPR000528">
    <property type="entry name" value="Plant_nsLTP"/>
</dbReference>
<feature type="signal peptide" evidence="9">
    <location>
        <begin position="1"/>
        <end position="24"/>
    </location>
</feature>
<sequence>MAQVKFNIGLVLVTLTLLYASGTAQSSCTNEIASLLSCLDYVTGNSSAPTIGCCTQLANVVKSQPECLCLIIGGKGSSLGINQTLALALPAACNVQTPPVSLCKIANPPAGSRTVPLTDSGSSGGNSVKLSTPMLFVTFAATYICFNFQDILAYCFFRSYRSPI</sequence>
<keyword evidence="7" id="KW-0325">Glycoprotein</keyword>
<evidence type="ECO:0000256" key="3">
    <source>
        <dbReference type="ARBA" id="ARBA00022475"/>
    </source>
</evidence>
<dbReference type="GO" id="GO:0008289">
    <property type="term" value="F:lipid binding"/>
    <property type="evidence" value="ECO:0007669"/>
    <property type="project" value="InterPro"/>
</dbReference>
<comment type="subcellular location">
    <subcellularLocation>
        <location evidence="1">Cell membrane</location>
        <topology evidence="1">Lipid-anchor</topology>
        <topology evidence="1">GPI-anchor</topology>
    </subcellularLocation>
</comment>
<comment type="similarity">
    <text evidence="2">Belongs to the plant LTP family.</text>
</comment>
<evidence type="ECO:0000256" key="9">
    <source>
        <dbReference type="SAM" id="SignalP"/>
    </source>
</evidence>
<evidence type="ECO:0000256" key="6">
    <source>
        <dbReference type="ARBA" id="ARBA00023157"/>
    </source>
</evidence>
<dbReference type="InterPro" id="IPR016140">
    <property type="entry name" value="Bifunc_inhib/LTP/seed_store"/>
</dbReference>
<keyword evidence="13" id="KW-1185">Reference proteome</keyword>
<dbReference type="CDD" id="cd00010">
    <property type="entry name" value="AAI_LTSS"/>
    <property type="match status" value="1"/>
</dbReference>
<dbReference type="Gene3D" id="1.10.110.10">
    <property type="entry name" value="Plant lipid-transfer and hydrophobic proteins"/>
    <property type="match status" value="1"/>
</dbReference>
<dbReference type="EnsemblPlants" id="KEH43853">
    <property type="protein sequence ID" value="KEH43853"/>
    <property type="gene ID" value="MTR_1g103470"/>
</dbReference>
<dbReference type="Proteomes" id="UP000002051">
    <property type="component" value="Unassembled WGS sequence"/>
</dbReference>
<name>A0A072VR33_MEDTR</name>
<organism evidence="11 13">
    <name type="scientific">Medicago truncatula</name>
    <name type="common">Barrel medic</name>
    <name type="synonym">Medicago tribuloides</name>
    <dbReference type="NCBI Taxonomy" id="3880"/>
    <lineage>
        <taxon>Eukaryota</taxon>
        <taxon>Viridiplantae</taxon>
        <taxon>Streptophyta</taxon>
        <taxon>Embryophyta</taxon>
        <taxon>Tracheophyta</taxon>
        <taxon>Spermatophyta</taxon>
        <taxon>Magnoliopsida</taxon>
        <taxon>eudicotyledons</taxon>
        <taxon>Gunneridae</taxon>
        <taxon>Pentapetalae</taxon>
        <taxon>rosids</taxon>
        <taxon>fabids</taxon>
        <taxon>Fabales</taxon>
        <taxon>Fabaceae</taxon>
        <taxon>Papilionoideae</taxon>
        <taxon>50 kb inversion clade</taxon>
        <taxon>NPAAA clade</taxon>
        <taxon>Hologalegina</taxon>
        <taxon>IRL clade</taxon>
        <taxon>Trifolieae</taxon>
        <taxon>Medicago</taxon>
    </lineage>
</organism>
<dbReference type="InterPro" id="IPR036312">
    <property type="entry name" value="Bifun_inhib/LTP/seed_sf"/>
</dbReference>
<gene>
    <name evidence="12" type="primary">25485184</name>
    <name evidence="11" type="ordered locus">MTR_1g103470</name>
</gene>
<evidence type="ECO:0000259" key="10">
    <source>
        <dbReference type="SMART" id="SM00499"/>
    </source>
</evidence>
<dbReference type="GO" id="GO:0098552">
    <property type="term" value="C:side of membrane"/>
    <property type="evidence" value="ECO:0007669"/>
    <property type="project" value="UniProtKB-KW"/>
</dbReference>
<keyword evidence="3" id="KW-1003">Cell membrane</keyword>
<proteinExistence type="inferred from homology"/>